<dbReference type="Gene3D" id="2.80.10.50">
    <property type="match status" value="2"/>
</dbReference>
<evidence type="ECO:0000313" key="3">
    <source>
        <dbReference type="EMBL" id="VYU53103.1"/>
    </source>
</evidence>
<name>A0A6N3FNK6_9BACT</name>
<proteinExistence type="predicted"/>
<accession>A0A6N3FNK6</accession>
<feature type="chain" id="PRO_5026795589" evidence="1">
    <location>
        <begin position="24"/>
        <end position="676"/>
    </location>
</feature>
<feature type="domain" description="Ricin B lectin" evidence="2">
    <location>
        <begin position="440"/>
        <end position="500"/>
    </location>
</feature>
<organism evidence="3">
    <name type="scientific">Paraprevotella clara</name>
    <dbReference type="NCBI Taxonomy" id="454154"/>
    <lineage>
        <taxon>Bacteria</taxon>
        <taxon>Pseudomonadati</taxon>
        <taxon>Bacteroidota</taxon>
        <taxon>Bacteroidia</taxon>
        <taxon>Bacteroidales</taxon>
        <taxon>Prevotellaceae</taxon>
        <taxon>Paraprevotella</taxon>
    </lineage>
</organism>
<protein>
    <submittedName>
        <fullName evidence="3">CotH protein</fullName>
    </submittedName>
</protein>
<dbReference type="InterPro" id="IPR035992">
    <property type="entry name" value="Ricin_B-like_lectins"/>
</dbReference>
<dbReference type="Pfam" id="PF14200">
    <property type="entry name" value="RicinB_lectin_2"/>
    <property type="match status" value="1"/>
</dbReference>
<dbReference type="Pfam" id="PF08757">
    <property type="entry name" value="CotH"/>
    <property type="match status" value="1"/>
</dbReference>
<evidence type="ECO:0000259" key="2">
    <source>
        <dbReference type="Pfam" id="PF14200"/>
    </source>
</evidence>
<dbReference type="CDD" id="cd00161">
    <property type="entry name" value="beta-trefoil_Ricin-like"/>
    <property type="match status" value="1"/>
</dbReference>
<evidence type="ECO:0000256" key="1">
    <source>
        <dbReference type="SAM" id="SignalP"/>
    </source>
</evidence>
<dbReference type="InterPro" id="IPR000772">
    <property type="entry name" value="Ricin_B_lectin"/>
</dbReference>
<sequence>MKRKVLSLSLFLMLFFGTFWLQAQEYVQQTDLPTIYIETEGGRPIVSKEDYVDAVLHYVDSNGVKTYDALGVRGRGNSTWNLEKKPYRIKFAEKQEFMGPERAKAKSWTLLANFADKTLLRNAVAACIGDFAGQPFTAGAQFVDLVLNGTYLGNYQLSDQVEVRKKRVDIDEQDEIPTEDANITGGYFLEVDGWATAEPVYYKTNRNVLVTVKSPDEEVIVSRQLEYIKNHMQLFEDALFSSDFADPEKGYRPYVDSLTLASWYISTELTGNVDGFWSTYMYKKKDDQKFYWGPLWDYDIAFNNCNRVGDVSEALMINKGFGGDLTQKWVLQMWKDPWFVQLINRTWQEFLACGIEEHVVDYIDSMSVVIDRSQAMNFQKWPIDRRDYNEIVLFSTYQEGIDYLKSFLHTHCAYLTKTFAKAAEEMGSMEEPTPEFTLDTGFYYRLYNKGTGNAIDVLDNEEDKVCTWSPARERETQQWEILAVGEYYQVVNRESGLALYDCAVKEGDIYKTGTQLELRKPRSSQHRQQWSFVPVNTGNTYVLVNRLTQLAVNNAGGSDENGNSVLSWTNDSENNLKDTRQWRIEKDEVKGETSVQSSGRETQYWVLYNPDTKLLHFESNDMEQIDGHAYIYAANGECVMRFRVSQTADLSSLRKGIYILTWMEEDTKRTVKVTVR</sequence>
<dbReference type="EMBL" id="CACRUT010000023">
    <property type="protein sequence ID" value="VYU53103.1"/>
    <property type="molecule type" value="Genomic_DNA"/>
</dbReference>
<reference evidence="3" key="1">
    <citation type="submission" date="2019-11" db="EMBL/GenBank/DDBJ databases">
        <authorList>
            <person name="Feng L."/>
        </authorList>
    </citation>
    <scope>NUCLEOTIDE SEQUENCE</scope>
    <source>
        <strain evidence="3">PclaraLFYP37</strain>
    </source>
</reference>
<dbReference type="RefSeq" id="WP_412442351.1">
    <property type="nucleotide sequence ID" value="NZ_CACRUT010000023.1"/>
</dbReference>
<keyword evidence="1" id="KW-0732">Signal</keyword>
<dbReference type="SUPFAM" id="SSF50370">
    <property type="entry name" value="Ricin B-like lectins"/>
    <property type="match status" value="1"/>
</dbReference>
<dbReference type="InterPro" id="IPR014867">
    <property type="entry name" value="Spore_coat_CotH_CotH2/3/7"/>
</dbReference>
<feature type="signal peptide" evidence="1">
    <location>
        <begin position="1"/>
        <end position="23"/>
    </location>
</feature>
<gene>
    <name evidence="3" type="ORF">PCLFYP37_00121</name>
</gene>
<dbReference type="PROSITE" id="PS50231">
    <property type="entry name" value="RICIN_B_LECTIN"/>
    <property type="match status" value="1"/>
</dbReference>
<dbReference type="AlphaFoldDB" id="A0A6N3FNK6"/>